<name>A0A084QZD3_STAC4</name>
<protein>
    <submittedName>
        <fullName evidence="1">Uncharacterized protein</fullName>
    </submittedName>
</protein>
<evidence type="ECO:0000313" key="2">
    <source>
        <dbReference type="Proteomes" id="UP000028524"/>
    </source>
</evidence>
<dbReference type="HOGENOM" id="CLU_3207908_0_0_1"/>
<evidence type="ECO:0000313" key="1">
    <source>
        <dbReference type="EMBL" id="KFA69318.1"/>
    </source>
</evidence>
<dbReference type="InParanoid" id="A0A084QZD3"/>
<dbReference type="EMBL" id="KL659544">
    <property type="protein sequence ID" value="KFA69318.1"/>
    <property type="molecule type" value="Genomic_DNA"/>
</dbReference>
<dbReference type="AlphaFoldDB" id="A0A084QZD3"/>
<organism evidence="1 2">
    <name type="scientific">Stachybotrys chlorohalonatus (strain IBT 40285)</name>
    <dbReference type="NCBI Taxonomy" id="1283841"/>
    <lineage>
        <taxon>Eukaryota</taxon>
        <taxon>Fungi</taxon>
        <taxon>Dikarya</taxon>
        <taxon>Ascomycota</taxon>
        <taxon>Pezizomycotina</taxon>
        <taxon>Sordariomycetes</taxon>
        <taxon>Hypocreomycetidae</taxon>
        <taxon>Hypocreales</taxon>
        <taxon>Stachybotryaceae</taxon>
        <taxon>Stachybotrys</taxon>
    </lineage>
</organism>
<sequence>MLGSRFFVIVTYTTQSHALEWPAQYSTVACIQIIPNNTLGLGPRA</sequence>
<gene>
    <name evidence="1" type="ORF">S40285_08518</name>
</gene>
<accession>A0A084QZD3</accession>
<reference evidence="1 2" key="1">
    <citation type="journal article" date="2014" name="BMC Genomics">
        <title>Comparative genome sequencing reveals chemotype-specific gene clusters in the toxigenic black mold Stachybotrys.</title>
        <authorList>
            <person name="Semeiks J."/>
            <person name="Borek D."/>
            <person name="Otwinowski Z."/>
            <person name="Grishin N.V."/>
        </authorList>
    </citation>
    <scope>NUCLEOTIDE SEQUENCE [LARGE SCALE GENOMIC DNA]</scope>
    <source>
        <strain evidence="1 2">IBT 40285</strain>
    </source>
</reference>
<keyword evidence="2" id="KW-1185">Reference proteome</keyword>
<proteinExistence type="predicted"/>
<dbReference type="Proteomes" id="UP000028524">
    <property type="component" value="Unassembled WGS sequence"/>
</dbReference>